<dbReference type="PANTHER" id="PTHR43133">
    <property type="entry name" value="RNA POLYMERASE ECF-TYPE SIGMA FACTO"/>
    <property type="match status" value="1"/>
</dbReference>
<dbReference type="Gene3D" id="1.10.10.10">
    <property type="entry name" value="Winged helix-like DNA-binding domain superfamily/Winged helix DNA-binding domain"/>
    <property type="match status" value="1"/>
</dbReference>
<dbReference type="InterPro" id="IPR000838">
    <property type="entry name" value="RNA_pol_sigma70_ECF_CS"/>
</dbReference>
<proteinExistence type="inferred from homology"/>
<evidence type="ECO:0000259" key="8">
    <source>
        <dbReference type="Pfam" id="PF08281"/>
    </source>
</evidence>
<dbReference type="Pfam" id="PF08281">
    <property type="entry name" value="Sigma70_r4_2"/>
    <property type="match status" value="1"/>
</dbReference>
<evidence type="ECO:0000259" key="7">
    <source>
        <dbReference type="Pfam" id="PF04542"/>
    </source>
</evidence>
<keyword evidence="4 6" id="KW-0238">DNA-binding</keyword>
<feature type="domain" description="RNA polymerase sigma factor 70 region 4 type 2" evidence="8">
    <location>
        <begin position="116"/>
        <end position="165"/>
    </location>
</feature>
<comment type="caution">
    <text evidence="9">The sequence shown here is derived from an EMBL/GenBank/DDBJ whole genome shotgun (WGS) entry which is preliminary data.</text>
</comment>
<dbReference type="InterPro" id="IPR013325">
    <property type="entry name" value="RNA_pol_sigma_r2"/>
</dbReference>
<gene>
    <name evidence="9" type="ORF">KEM10_07565</name>
</gene>
<reference evidence="9 10" key="1">
    <citation type="journal article" date="2015" name="Int. J. Syst. Evol. Microbiol.">
        <title>Carboxylicivirga linearis sp. nov., isolated from a sea cucumber culture pond.</title>
        <authorList>
            <person name="Wang F.Q."/>
            <person name="Zhou Y.X."/>
            <person name="Lin X.Z."/>
            <person name="Chen G.J."/>
            <person name="Du Z.J."/>
        </authorList>
    </citation>
    <scope>NUCLEOTIDE SEQUENCE [LARGE SCALE GENOMIC DNA]</scope>
    <source>
        <strain evidence="9 10">FB218</strain>
    </source>
</reference>
<evidence type="ECO:0000256" key="4">
    <source>
        <dbReference type="ARBA" id="ARBA00023125"/>
    </source>
</evidence>
<dbReference type="InterPro" id="IPR013249">
    <property type="entry name" value="RNA_pol_sigma70_r4_t2"/>
</dbReference>
<evidence type="ECO:0000256" key="3">
    <source>
        <dbReference type="ARBA" id="ARBA00023082"/>
    </source>
</evidence>
<organism evidence="9 10">
    <name type="scientific">Carboxylicivirga linearis</name>
    <dbReference type="NCBI Taxonomy" id="1628157"/>
    <lineage>
        <taxon>Bacteria</taxon>
        <taxon>Pseudomonadati</taxon>
        <taxon>Bacteroidota</taxon>
        <taxon>Bacteroidia</taxon>
        <taxon>Marinilabiliales</taxon>
        <taxon>Marinilabiliaceae</taxon>
        <taxon>Carboxylicivirga</taxon>
    </lineage>
</organism>
<evidence type="ECO:0000256" key="1">
    <source>
        <dbReference type="ARBA" id="ARBA00010641"/>
    </source>
</evidence>
<keyword evidence="2 6" id="KW-0805">Transcription regulation</keyword>
<comment type="similarity">
    <text evidence="1 6">Belongs to the sigma-70 factor family. ECF subfamily.</text>
</comment>
<evidence type="ECO:0000256" key="5">
    <source>
        <dbReference type="ARBA" id="ARBA00023163"/>
    </source>
</evidence>
<dbReference type="NCBIfam" id="TIGR02937">
    <property type="entry name" value="sigma70-ECF"/>
    <property type="match status" value="1"/>
</dbReference>
<keyword evidence="3 6" id="KW-0731">Sigma factor</keyword>
<dbReference type="InterPro" id="IPR013324">
    <property type="entry name" value="RNA_pol_sigma_r3/r4-like"/>
</dbReference>
<sequence>MEINQLIHKSQKGDQNAFGKLVLMMGDYVFSVVFRLVNNELEAEDIAQNVFVKAWQNINKYNEAKGKFSTWLYTIATRIALDHLKTNHAQINLPNTIESDDDIEKDLDLKLLGELLNTATGHLSPQQKLVFVLRDLEEMDVDEVVQITGYSEKKIKDNLYVARKKVKEVLSKILKVG</sequence>
<dbReference type="InterPro" id="IPR036388">
    <property type="entry name" value="WH-like_DNA-bd_sf"/>
</dbReference>
<keyword evidence="5 6" id="KW-0804">Transcription</keyword>
<feature type="domain" description="RNA polymerase sigma-70 region 2" evidence="7">
    <location>
        <begin position="25"/>
        <end position="87"/>
    </location>
</feature>
<protein>
    <recommendedName>
        <fullName evidence="6">RNA polymerase sigma factor</fullName>
    </recommendedName>
</protein>
<dbReference type="Gene3D" id="1.10.1740.10">
    <property type="match status" value="1"/>
</dbReference>
<dbReference type="PANTHER" id="PTHR43133:SF8">
    <property type="entry name" value="RNA POLYMERASE SIGMA FACTOR HI_1459-RELATED"/>
    <property type="match status" value="1"/>
</dbReference>
<dbReference type="InterPro" id="IPR039425">
    <property type="entry name" value="RNA_pol_sigma-70-like"/>
</dbReference>
<dbReference type="PROSITE" id="PS01063">
    <property type="entry name" value="SIGMA70_ECF"/>
    <property type="match status" value="1"/>
</dbReference>
<dbReference type="SUPFAM" id="SSF88946">
    <property type="entry name" value="Sigma2 domain of RNA polymerase sigma factors"/>
    <property type="match status" value="1"/>
</dbReference>
<evidence type="ECO:0000256" key="6">
    <source>
        <dbReference type="RuleBase" id="RU000716"/>
    </source>
</evidence>
<evidence type="ECO:0000313" key="10">
    <source>
        <dbReference type="Proteomes" id="UP000708576"/>
    </source>
</evidence>
<dbReference type="Proteomes" id="UP000708576">
    <property type="component" value="Unassembled WGS sequence"/>
</dbReference>
<dbReference type="SUPFAM" id="SSF88659">
    <property type="entry name" value="Sigma3 and sigma4 domains of RNA polymerase sigma factors"/>
    <property type="match status" value="1"/>
</dbReference>
<dbReference type="InterPro" id="IPR007627">
    <property type="entry name" value="RNA_pol_sigma70_r2"/>
</dbReference>
<dbReference type="EMBL" id="JAGUCO010000004">
    <property type="protein sequence ID" value="MBS2098135.1"/>
    <property type="molecule type" value="Genomic_DNA"/>
</dbReference>
<dbReference type="RefSeq" id="WP_244825651.1">
    <property type="nucleotide sequence ID" value="NZ_JAGUCO010000004.1"/>
</dbReference>
<evidence type="ECO:0000256" key="2">
    <source>
        <dbReference type="ARBA" id="ARBA00023015"/>
    </source>
</evidence>
<evidence type="ECO:0000313" key="9">
    <source>
        <dbReference type="EMBL" id="MBS2098135.1"/>
    </source>
</evidence>
<dbReference type="InterPro" id="IPR014284">
    <property type="entry name" value="RNA_pol_sigma-70_dom"/>
</dbReference>
<keyword evidence="10" id="KW-1185">Reference proteome</keyword>
<name>A0ABS5JTK1_9BACT</name>
<accession>A0ABS5JTK1</accession>
<dbReference type="Pfam" id="PF04542">
    <property type="entry name" value="Sigma70_r2"/>
    <property type="match status" value="1"/>
</dbReference>